<organism evidence="2 3">
    <name type="scientific">Friedmanniomyces endolithicus</name>
    <dbReference type="NCBI Taxonomy" id="329885"/>
    <lineage>
        <taxon>Eukaryota</taxon>
        <taxon>Fungi</taxon>
        <taxon>Dikarya</taxon>
        <taxon>Ascomycota</taxon>
        <taxon>Pezizomycotina</taxon>
        <taxon>Dothideomycetes</taxon>
        <taxon>Dothideomycetidae</taxon>
        <taxon>Mycosphaerellales</taxon>
        <taxon>Teratosphaeriaceae</taxon>
        <taxon>Friedmanniomyces</taxon>
    </lineage>
</organism>
<sequence length="183" mass="20565">MEMIKNLKQSESGDKLYCAVRDLMMVAYGTPTKVMNVGLYPNTTGHSASDLLRTRILAHDVRRVHNLGADPIQGMAEVEIYIKHKIKCKKKGQGPYQESNEYMLMSKFAMLLRCSYVCSAVSVAFTNWVSMSVDTMVKRTMCASFFSNWFGEIVKIHNSFGFEIIIMATGASAADTMRRTFSS</sequence>
<name>A0AAN6H089_9PEZI</name>
<reference evidence="2" key="1">
    <citation type="submission" date="2023-06" db="EMBL/GenBank/DDBJ databases">
        <title>Black Yeasts Isolated from many extreme environments.</title>
        <authorList>
            <person name="Coleine C."/>
            <person name="Stajich J.E."/>
            <person name="Selbmann L."/>
        </authorList>
    </citation>
    <scope>NUCLEOTIDE SEQUENCE</scope>
    <source>
        <strain evidence="2">CCFEE 5200</strain>
    </source>
</reference>
<evidence type="ECO:0000313" key="2">
    <source>
        <dbReference type="EMBL" id="KAK0950780.1"/>
    </source>
</evidence>
<keyword evidence="1" id="KW-0472">Membrane</keyword>
<keyword evidence="3" id="KW-1185">Reference proteome</keyword>
<accession>A0AAN6H089</accession>
<protein>
    <submittedName>
        <fullName evidence="2">Uncharacterized protein</fullName>
    </submittedName>
</protein>
<dbReference type="EMBL" id="JAUJLE010000774">
    <property type="protein sequence ID" value="KAK0950780.1"/>
    <property type="molecule type" value="Genomic_DNA"/>
</dbReference>
<evidence type="ECO:0000313" key="3">
    <source>
        <dbReference type="Proteomes" id="UP001175353"/>
    </source>
</evidence>
<keyword evidence="1" id="KW-0812">Transmembrane</keyword>
<keyword evidence="1" id="KW-1133">Transmembrane helix</keyword>
<dbReference type="Proteomes" id="UP001175353">
    <property type="component" value="Unassembled WGS sequence"/>
</dbReference>
<evidence type="ECO:0000256" key="1">
    <source>
        <dbReference type="SAM" id="Phobius"/>
    </source>
</evidence>
<dbReference type="AlphaFoldDB" id="A0AAN6H089"/>
<proteinExistence type="predicted"/>
<gene>
    <name evidence="2" type="ORF">LTR91_025413</name>
</gene>
<feature type="transmembrane region" description="Helical" evidence="1">
    <location>
        <begin position="110"/>
        <end position="129"/>
    </location>
</feature>
<comment type="caution">
    <text evidence="2">The sequence shown here is derived from an EMBL/GenBank/DDBJ whole genome shotgun (WGS) entry which is preliminary data.</text>
</comment>